<dbReference type="Gene3D" id="3.40.50.11420">
    <property type="match status" value="1"/>
</dbReference>
<dbReference type="RefSeq" id="WP_073071170.1">
    <property type="nucleotide sequence ID" value="NZ_FQXN01000001.1"/>
</dbReference>
<dbReference type="Pfam" id="PF18133">
    <property type="entry name" value="HydF_tetramer"/>
    <property type="match status" value="1"/>
</dbReference>
<dbReference type="InterPro" id="IPR023873">
    <property type="entry name" value="FeFe-hyd_GTPase_HydF"/>
</dbReference>
<feature type="domain" description="G" evidence="1">
    <location>
        <begin position="11"/>
        <end position="123"/>
    </location>
</feature>
<dbReference type="SUPFAM" id="SSF52540">
    <property type="entry name" value="P-loop containing nucleoside triphosphate hydrolases"/>
    <property type="match status" value="1"/>
</dbReference>
<dbReference type="Gene3D" id="3.40.50.300">
    <property type="entry name" value="P-loop containing nucleotide triphosphate hydrolases"/>
    <property type="match status" value="1"/>
</dbReference>
<dbReference type="CDD" id="cd00880">
    <property type="entry name" value="Era_like"/>
    <property type="match status" value="1"/>
</dbReference>
<name>A0A1M5QX42_9BACT</name>
<evidence type="ECO:0000259" key="1">
    <source>
        <dbReference type="Pfam" id="PF01926"/>
    </source>
</evidence>
<dbReference type="GO" id="GO:0030488">
    <property type="term" value="P:tRNA methylation"/>
    <property type="evidence" value="ECO:0007669"/>
    <property type="project" value="TreeGrafter"/>
</dbReference>
<dbReference type="GO" id="GO:0005737">
    <property type="term" value="C:cytoplasm"/>
    <property type="evidence" value="ECO:0007669"/>
    <property type="project" value="TreeGrafter"/>
</dbReference>
<gene>
    <name evidence="4" type="ORF">SAMN02745199_0206</name>
</gene>
<sequence>MKTSSGFRKYIVIAGKRNVGKSSFLNALIGQNISIVSNVAGTTTDPVFKTMELYPVGPITFIDTPGLDDVGELGLKRIEKAKKILYRADAGILIVDSLLTTFEENIIKLFENLEIPFIIVINKIDILKNVEKIKESYSKYNVPIITVSSLKKEGFENLGKILHEIIPEDEEIPFLSDLIDGGELVILVVPIDLGAPKGRLIMPQVHAIREGLDREALVLVVKERELRYAIENIGIQPKLVVTDSQSVMKVVSDIPDNVPLTTFSILESRYRGDLEYFIESVKEIEKLKDGDKVIIMEGCTHRPLTEDIGRIKIPRWLTNHTGVSLEFKVWAGVDMPELSEIEDAKLIIHCGGCVMNRASMMRRVRMFKRLGIPMTNYGVVISYLHGVLDRTIKPLISREVEF</sequence>
<dbReference type="InterPro" id="IPR040644">
    <property type="entry name" value="HydF_tetramer"/>
</dbReference>
<evidence type="ECO:0000259" key="2">
    <source>
        <dbReference type="Pfam" id="PF18128"/>
    </source>
</evidence>
<dbReference type="PANTHER" id="PTHR42714:SF6">
    <property type="entry name" value="TRANSLATION INITIATION FACTOR IF-2"/>
    <property type="match status" value="1"/>
</dbReference>
<organism evidence="4 5">
    <name type="scientific">Thermosipho atlanticus DSM 15807</name>
    <dbReference type="NCBI Taxonomy" id="1123380"/>
    <lineage>
        <taxon>Bacteria</taxon>
        <taxon>Thermotogati</taxon>
        <taxon>Thermotogota</taxon>
        <taxon>Thermotogae</taxon>
        <taxon>Thermotogales</taxon>
        <taxon>Fervidobacteriaceae</taxon>
        <taxon>Thermosipho</taxon>
    </lineage>
</organism>
<dbReference type="InterPro" id="IPR027417">
    <property type="entry name" value="P-loop_NTPase"/>
</dbReference>
<dbReference type="PANTHER" id="PTHR42714">
    <property type="entry name" value="TRNA MODIFICATION GTPASE GTPBP3"/>
    <property type="match status" value="1"/>
</dbReference>
<dbReference type="OrthoDB" id="9811338at2"/>
<dbReference type="InterPro" id="IPR006073">
    <property type="entry name" value="GTP-bd"/>
</dbReference>
<dbReference type="EMBL" id="FQXN01000001">
    <property type="protein sequence ID" value="SHH18737.1"/>
    <property type="molecule type" value="Genomic_DNA"/>
</dbReference>
<dbReference type="NCBIfam" id="TIGR00231">
    <property type="entry name" value="small_GTP"/>
    <property type="match status" value="1"/>
</dbReference>
<dbReference type="Proteomes" id="UP000242592">
    <property type="component" value="Unassembled WGS sequence"/>
</dbReference>
<dbReference type="NCBIfam" id="TIGR03918">
    <property type="entry name" value="GTP_HydF"/>
    <property type="match status" value="1"/>
</dbReference>
<protein>
    <submittedName>
        <fullName evidence="4">Iron-only hydrogenase maturation protein HydF</fullName>
    </submittedName>
</protein>
<dbReference type="FunFam" id="3.40.50.11420:FF:000001">
    <property type="entry name" value="Hydrogenase maturation GTPase HydF"/>
    <property type="match status" value="1"/>
</dbReference>
<evidence type="ECO:0000313" key="5">
    <source>
        <dbReference type="Proteomes" id="UP000242592"/>
    </source>
</evidence>
<proteinExistence type="predicted"/>
<feature type="domain" description="Hydrogen maturase F tetramerization" evidence="3">
    <location>
        <begin position="275"/>
        <end position="394"/>
    </location>
</feature>
<dbReference type="GO" id="GO:0005525">
    <property type="term" value="F:GTP binding"/>
    <property type="evidence" value="ECO:0007669"/>
    <property type="project" value="InterPro"/>
</dbReference>
<dbReference type="Pfam" id="PF01926">
    <property type="entry name" value="MMR_HSR1"/>
    <property type="match status" value="1"/>
</dbReference>
<dbReference type="Pfam" id="PF18128">
    <property type="entry name" value="HydF_dimer"/>
    <property type="match status" value="1"/>
</dbReference>
<keyword evidence="5" id="KW-1185">Reference proteome</keyword>
<dbReference type="InterPro" id="IPR005225">
    <property type="entry name" value="Small_GTP-bd"/>
</dbReference>
<dbReference type="GO" id="GO:0002098">
    <property type="term" value="P:tRNA wobble uridine modification"/>
    <property type="evidence" value="ECO:0007669"/>
    <property type="project" value="TreeGrafter"/>
</dbReference>
<reference evidence="5" key="1">
    <citation type="submission" date="2016-11" db="EMBL/GenBank/DDBJ databases">
        <authorList>
            <person name="Varghese N."/>
            <person name="Submissions S."/>
        </authorList>
    </citation>
    <scope>NUCLEOTIDE SEQUENCE [LARGE SCALE GENOMIC DNA]</scope>
    <source>
        <strain evidence="5">DSM 15807</strain>
    </source>
</reference>
<dbReference type="Gene3D" id="3.40.50.11410">
    <property type="match status" value="1"/>
</dbReference>
<dbReference type="STRING" id="1123380.SAMN02745199_0206"/>
<evidence type="ECO:0000259" key="3">
    <source>
        <dbReference type="Pfam" id="PF18133"/>
    </source>
</evidence>
<feature type="domain" description="Hydrogen maturase F dimerization" evidence="2">
    <location>
        <begin position="175"/>
        <end position="272"/>
    </location>
</feature>
<dbReference type="AlphaFoldDB" id="A0A1M5QX42"/>
<accession>A0A1M5QX42</accession>
<evidence type="ECO:0000313" key="4">
    <source>
        <dbReference type="EMBL" id="SHH18737.1"/>
    </source>
</evidence>
<dbReference type="InterPro" id="IPR041606">
    <property type="entry name" value="HydF_dimer"/>
</dbReference>